<protein>
    <recommendedName>
        <fullName evidence="5">ADAMTS/ADAMTS-like cysteine-rich domain-containing protein</fullName>
    </recommendedName>
</protein>
<comment type="caution">
    <text evidence="6">The sequence shown here is derived from an EMBL/GenBank/DDBJ whole genome shotgun (WGS) entry which is preliminary data.</text>
</comment>
<organism evidence="6 7">
    <name type="scientific">Aquatica leii</name>
    <dbReference type="NCBI Taxonomy" id="1421715"/>
    <lineage>
        <taxon>Eukaryota</taxon>
        <taxon>Metazoa</taxon>
        <taxon>Ecdysozoa</taxon>
        <taxon>Arthropoda</taxon>
        <taxon>Hexapoda</taxon>
        <taxon>Insecta</taxon>
        <taxon>Pterygota</taxon>
        <taxon>Neoptera</taxon>
        <taxon>Endopterygota</taxon>
        <taxon>Coleoptera</taxon>
        <taxon>Polyphaga</taxon>
        <taxon>Elateriformia</taxon>
        <taxon>Elateroidea</taxon>
        <taxon>Lampyridae</taxon>
        <taxon>Luciolinae</taxon>
        <taxon>Aquatica</taxon>
    </lineage>
</organism>
<dbReference type="PANTHER" id="PTHR13723">
    <property type="entry name" value="ADAMTS A DISINTEGRIN AND METALLOPROTEASE WITH THROMBOSPONDIN MOTIFS PROTEASE"/>
    <property type="match status" value="1"/>
</dbReference>
<dbReference type="InterPro" id="IPR000884">
    <property type="entry name" value="TSP1_rpt"/>
</dbReference>
<name>A0AAN7Q2L3_9COLE</name>
<dbReference type="EMBL" id="JARPUR010000001">
    <property type="protein sequence ID" value="KAK4883804.1"/>
    <property type="molecule type" value="Genomic_DNA"/>
</dbReference>
<dbReference type="Proteomes" id="UP001353858">
    <property type="component" value="Unassembled WGS sequence"/>
</dbReference>
<proteinExistence type="predicted"/>
<dbReference type="InterPro" id="IPR036383">
    <property type="entry name" value="TSP1_rpt_sf"/>
</dbReference>
<feature type="domain" description="ADAMTS/ADAMTS-like cysteine-rich" evidence="5">
    <location>
        <begin position="114"/>
        <end position="194"/>
    </location>
</feature>
<dbReference type="SMART" id="SM00209">
    <property type="entry name" value="TSP1"/>
    <property type="match status" value="1"/>
</dbReference>
<evidence type="ECO:0000313" key="7">
    <source>
        <dbReference type="Proteomes" id="UP001353858"/>
    </source>
</evidence>
<evidence type="ECO:0000256" key="2">
    <source>
        <dbReference type="ARBA" id="ARBA00022525"/>
    </source>
</evidence>
<dbReference type="PRINTS" id="PR01857">
    <property type="entry name" value="ADAMTSFAMILY"/>
</dbReference>
<reference evidence="7" key="1">
    <citation type="submission" date="2023-01" db="EMBL/GenBank/DDBJ databases">
        <title>Key to firefly adult light organ development and bioluminescence: homeobox transcription factors regulate luciferase expression and transportation to peroxisome.</title>
        <authorList>
            <person name="Fu X."/>
        </authorList>
    </citation>
    <scope>NUCLEOTIDE SEQUENCE [LARGE SCALE GENOMIC DNA]</scope>
</reference>
<comment type="subcellular location">
    <subcellularLocation>
        <location evidence="1">Secreted</location>
    </subcellularLocation>
</comment>
<evidence type="ECO:0000256" key="3">
    <source>
        <dbReference type="ARBA" id="ARBA00023157"/>
    </source>
</evidence>
<dbReference type="GO" id="GO:0030198">
    <property type="term" value="P:extracellular matrix organization"/>
    <property type="evidence" value="ECO:0007669"/>
    <property type="project" value="InterPro"/>
</dbReference>
<gene>
    <name evidence="6" type="ORF">RN001_000075</name>
</gene>
<evidence type="ECO:0000259" key="5">
    <source>
        <dbReference type="Pfam" id="PF19236"/>
    </source>
</evidence>
<dbReference type="InterPro" id="IPR050439">
    <property type="entry name" value="ADAMTS_ADAMTS-like"/>
</dbReference>
<dbReference type="GO" id="GO:0004222">
    <property type="term" value="F:metalloendopeptidase activity"/>
    <property type="evidence" value="ECO:0007669"/>
    <property type="project" value="TreeGrafter"/>
</dbReference>
<sequence>MCSAKLTPTVMSKQNVGYPLKIHQLFQERLAKNNLKSEGVWSPWSSWTPCSRSCGGGVSQQIRHCVPKNTRFSTNTDNQKRHRHKRKLSNHCVGLYKRYHLCNTQKCSKGRDFRSEQCSFFNKYPFKGRFYYWEPFLQGAEECALNCRPIGMGFYATLNKTVIDGTSCLHPLTATGKAAPRGTPGLCVEGCCKVSAV</sequence>
<dbReference type="SUPFAM" id="SSF82895">
    <property type="entry name" value="TSP-1 type 1 repeat"/>
    <property type="match status" value="1"/>
</dbReference>
<feature type="disulfide bond" evidence="4">
    <location>
        <begin position="50"/>
        <end position="102"/>
    </location>
</feature>
<dbReference type="AlphaFoldDB" id="A0AAN7Q2L3"/>
<accession>A0AAN7Q2L3</accession>
<dbReference type="Gene3D" id="2.20.100.10">
    <property type="entry name" value="Thrombospondin type-1 (TSP1) repeat"/>
    <property type="match status" value="1"/>
</dbReference>
<feature type="disulfide bond" evidence="4">
    <location>
        <begin position="65"/>
        <end position="92"/>
    </location>
</feature>
<evidence type="ECO:0000256" key="1">
    <source>
        <dbReference type="ARBA" id="ARBA00004613"/>
    </source>
</evidence>
<dbReference type="GO" id="GO:0006508">
    <property type="term" value="P:proteolysis"/>
    <property type="evidence" value="ECO:0007669"/>
    <property type="project" value="TreeGrafter"/>
</dbReference>
<dbReference type="GO" id="GO:0031012">
    <property type="term" value="C:extracellular matrix"/>
    <property type="evidence" value="ECO:0007669"/>
    <property type="project" value="TreeGrafter"/>
</dbReference>
<dbReference type="Pfam" id="PF00090">
    <property type="entry name" value="TSP_1"/>
    <property type="match status" value="1"/>
</dbReference>
<dbReference type="InterPro" id="IPR045371">
    <property type="entry name" value="ADAMTS_CR_3"/>
</dbReference>
<dbReference type="PANTHER" id="PTHR13723:SF316">
    <property type="entry name" value="LONELY HEART, ISOFORM A"/>
    <property type="match status" value="1"/>
</dbReference>
<dbReference type="GO" id="GO:0005576">
    <property type="term" value="C:extracellular region"/>
    <property type="evidence" value="ECO:0007669"/>
    <property type="project" value="UniProtKB-SubCell"/>
</dbReference>
<feature type="disulfide bond" evidence="4">
    <location>
        <begin position="54"/>
        <end position="107"/>
    </location>
</feature>
<dbReference type="InterPro" id="IPR013273">
    <property type="entry name" value="ADAMTS/ADAMTS-like"/>
</dbReference>
<evidence type="ECO:0000313" key="6">
    <source>
        <dbReference type="EMBL" id="KAK4883804.1"/>
    </source>
</evidence>
<dbReference type="Pfam" id="PF19236">
    <property type="entry name" value="ADAMTS_CR_3"/>
    <property type="match status" value="1"/>
</dbReference>
<keyword evidence="2" id="KW-0964">Secreted</keyword>
<keyword evidence="3 4" id="KW-1015">Disulfide bond</keyword>
<evidence type="ECO:0000256" key="4">
    <source>
        <dbReference type="PIRSR" id="PIRSR613273-3"/>
    </source>
</evidence>
<keyword evidence="7" id="KW-1185">Reference proteome</keyword>
<dbReference type="PROSITE" id="PS50092">
    <property type="entry name" value="TSP1"/>
    <property type="match status" value="1"/>
</dbReference>